<dbReference type="InterPro" id="IPR029063">
    <property type="entry name" value="SAM-dependent_MTases_sf"/>
</dbReference>
<evidence type="ECO:0000313" key="1">
    <source>
        <dbReference type="EMBL" id="ASP39005.1"/>
    </source>
</evidence>
<evidence type="ECO:0008006" key="3">
    <source>
        <dbReference type="Google" id="ProtNLM"/>
    </source>
</evidence>
<protein>
    <recommendedName>
        <fullName evidence="3">Methyltransferase type 11 domain-containing protein</fullName>
    </recommendedName>
</protein>
<dbReference type="OrthoDB" id="9802881at2"/>
<accession>A0A222FIZ0</accession>
<dbReference type="Gene3D" id="3.40.50.150">
    <property type="entry name" value="Vaccinia Virus protein VP39"/>
    <property type="match status" value="1"/>
</dbReference>
<gene>
    <name evidence="1" type="ORF">CHH28_10085</name>
</gene>
<dbReference type="RefSeq" id="WP_094060189.1">
    <property type="nucleotide sequence ID" value="NZ_CP022530.1"/>
</dbReference>
<keyword evidence="2" id="KW-1185">Reference proteome</keyword>
<sequence>MKYNLDFSFAWSRDQHLMAACKGKSVLHIGACDSPYTERKLKEGLLLHTKLASVTDSLLGIDIDEASINYLSSQGITDVRLFDMNKMGELDFTPDIIILGEAIEHFVNFASVFENIKRIMQPHTRLFISTPNAYFINNFKNSLFGYESNHPEHTTAFTPRTLEYMLNVNGLTVDQRVATFLDRKKERWGRRMKKHSLSKFPFLCETLLYSCQRSA</sequence>
<reference evidence="1 2" key="1">
    <citation type="submission" date="2017-07" db="EMBL/GenBank/DDBJ databases">
        <title>Annotated genome sequence of Bacterioplanes sanyensis isolated from Red Sea.</title>
        <authorList>
            <person name="Rehman Z.U."/>
        </authorList>
    </citation>
    <scope>NUCLEOTIDE SEQUENCE [LARGE SCALE GENOMIC DNA]</scope>
    <source>
        <strain evidence="1 2">NV9</strain>
    </source>
</reference>
<proteinExistence type="predicted"/>
<dbReference type="Proteomes" id="UP000202440">
    <property type="component" value="Chromosome"/>
</dbReference>
<organism evidence="1 2">
    <name type="scientific">Bacterioplanes sanyensis</name>
    <dbReference type="NCBI Taxonomy" id="1249553"/>
    <lineage>
        <taxon>Bacteria</taxon>
        <taxon>Pseudomonadati</taxon>
        <taxon>Pseudomonadota</taxon>
        <taxon>Gammaproteobacteria</taxon>
        <taxon>Oceanospirillales</taxon>
        <taxon>Oceanospirillaceae</taxon>
        <taxon>Bacterioplanes</taxon>
    </lineage>
</organism>
<dbReference type="Pfam" id="PF13489">
    <property type="entry name" value="Methyltransf_23"/>
    <property type="match status" value="1"/>
</dbReference>
<dbReference type="SUPFAM" id="SSF53335">
    <property type="entry name" value="S-adenosyl-L-methionine-dependent methyltransferases"/>
    <property type="match status" value="1"/>
</dbReference>
<dbReference type="AlphaFoldDB" id="A0A222FIZ0"/>
<dbReference type="EMBL" id="CP022530">
    <property type="protein sequence ID" value="ASP39005.1"/>
    <property type="molecule type" value="Genomic_DNA"/>
</dbReference>
<evidence type="ECO:0000313" key="2">
    <source>
        <dbReference type="Proteomes" id="UP000202440"/>
    </source>
</evidence>
<name>A0A222FIZ0_9GAMM</name>
<dbReference type="KEGG" id="bsan:CHH28_10085"/>